<name>X1U6G8_9ZZZZ</name>
<dbReference type="PANTHER" id="PTHR36932">
    <property type="entry name" value="CAPSULAR POLYSACCHARIDE BIOSYNTHESIS PROTEIN"/>
    <property type="match status" value="1"/>
</dbReference>
<evidence type="ECO:0000313" key="1">
    <source>
        <dbReference type="EMBL" id="GAI87909.1"/>
    </source>
</evidence>
<evidence type="ECO:0008006" key="2">
    <source>
        <dbReference type="Google" id="ProtNLM"/>
    </source>
</evidence>
<accession>X1U6G8</accession>
<reference evidence="1" key="1">
    <citation type="journal article" date="2014" name="Front. Microbiol.">
        <title>High frequency of phylogenetically diverse reductive dehalogenase-homologous genes in deep subseafloor sedimentary metagenomes.</title>
        <authorList>
            <person name="Kawai M."/>
            <person name="Futagami T."/>
            <person name="Toyoda A."/>
            <person name="Takaki Y."/>
            <person name="Nishi S."/>
            <person name="Hori S."/>
            <person name="Arai W."/>
            <person name="Tsubouchi T."/>
            <person name="Morono Y."/>
            <person name="Uchiyama I."/>
            <person name="Ito T."/>
            <person name="Fujiyama A."/>
            <person name="Inagaki F."/>
            <person name="Takami H."/>
        </authorList>
    </citation>
    <scope>NUCLEOTIDE SEQUENCE</scope>
    <source>
        <strain evidence="1">Expedition CK06-06</strain>
    </source>
</reference>
<protein>
    <recommendedName>
        <fullName evidence="2">AMP-dependent ligase C-terminal domain-containing protein</fullName>
    </recommendedName>
</protein>
<dbReference type="InterPro" id="IPR053158">
    <property type="entry name" value="CapK_Type1_Caps_Biosynth"/>
</dbReference>
<dbReference type="PANTHER" id="PTHR36932:SF1">
    <property type="entry name" value="CAPSULAR POLYSACCHARIDE BIOSYNTHESIS PROTEIN"/>
    <property type="match status" value="1"/>
</dbReference>
<organism evidence="1">
    <name type="scientific">marine sediment metagenome</name>
    <dbReference type="NCBI Taxonomy" id="412755"/>
    <lineage>
        <taxon>unclassified sequences</taxon>
        <taxon>metagenomes</taxon>
        <taxon>ecological metagenomes</taxon>
    </lineage>
</organism>
<feature type="non-terminal residue" evidence="1">
    <location>
        <position position="1"/>
    </location>
</feature>
<comment type="caution">
    <text evidence="1">The sequence shown here is derived from an EMBL/GenBank/DDBJ whole genome shotgun (WGS) entry which is preliminary data.</text>
</comment>
<dbReference type="AlphaFoldDB" id="X1U6G8"/>
<dbReference type="InterPro" id="IPR042099">
    <property type="entry name" value="ANL_N_sf"/>
</dbReference>
<gene>
    <name evidence="1" type="ORF">S12H4_15673</name>
</gene>
<dbReference type="Gene3D" id="3.40.50.12780">
    <property type="entry name" value="N-terminal domain of ligase-like"/>
    <property type="match status" value="1"/>
</dbReference>
<proteinExistence type="predicted"/>
<sequence>GEPVPCGKEGRIIVTNLHNYAMPFIRYDIGDLGVLSDEACPCGRGLPLLSKLNGRTTDFVVTKSGQMIPGMALTRMFQFLASKGVTQFQLVQERPGEVIINLVLDEEKEKHDNKLTDGIIEHYHGIFGKDMKIIVDFPGYIPITKDGKRRLVVSKIRNNSPHL</sequence>
<dbReference type="EMBL" id="BARW01007545">
    <property type="protein sequence ID" value="GAI87909.1"/>
    <property type="molecule type" value="Genomic_DNA"/>
</dbReference>